<protein>
    <submittedName>
        <fullName evidence="1">Uncharacterized protein</fullName>
    </submittedName>
</protein>
<keyword evidence="2" id="KW-1185">Reference proteome</keyword>
<proteinExistence type="predicted"/>
<gene>
    <name evidence="1" type="ORF">Mucpa_2492</name>
</gene>
<dbReference type="OrthoDB" id="6876694at2"/>
<dbReference type="Proteomes" id="UP000002774">
    <property type="component" value="Chromosome"/>
</dbReference>
<reference evidence="1" key="1">
    <citation type="submission" date="2011-09" db="EMBL/GenBank/DDBJ databases">
        <title>The permanent draft genome of Mucilaginibacter paludis DSM 18603.</title>
        <authorList>
            <consortium name="US DOE Joint Genome Institute (JGI-PGF)"/>
            <person name="Lucas S."/>
            <person name="Han J."/>
            <person name="Lapidus A."/>
            <person name="Bruce D."/>
            <person name="Goodwin L."/>
            <person name="Pitluck S."/>
            <person name="Peters L."/>
            <person name="Kyrpides N."/>
            <person name="Mavromatis K."/>
            <person name="Ivanova N."/>
            <person name="Mikhailova N."/>
            <person name="Held B."/>
            <person name="Detter J.C."/>
            <person name="Tapia R."/>
            <person name="Han C."/>
            <person name="Land M."/>
            <person name="Hauser L."/>
            <person name="Markowitz V."/>
            <person name="Cheng J.-F."/>
            <person name="Hugenholtz P."/>
            <person name="Woyke T."/>
            <person name="Wu D."/>
            <person name="Tindall B."/>
            <person name="Brambilla E."/>
            <person name="Klenk H.-P."/>
            <person name="Eisen J.A."/>
        </authorList>
    </citation>
    <scope>NUCLEOTIDE SEQUENCE [LARGE SCALE GENOMIC DNA]</scope>
    <source>
        <strain evidence="1">DSM 18603</strain>
    </source>
</reference>
<organism evidence="1 2">
    <name type="scientific">Mucilaginibacter paludis DSM 18603</name>
    <dbReference type="NCBI Taxonomy" id="714943"/>
    <lineage>
        <taxon>Bacteria</taxon>
        <taxon>Pseudomonadati</taxon>
        <taxon>Bacteroidota</taxon>
        <taxon>Sphingobacteriia</taxon>
        <taxon>Sphingobacteriales</taxon>
        <taxon>Sphingobacteriaceae</taxon>
        <taxon>Mucilaginibacter</taxon>
    </lineage>
</organism>
<sequence>MRFIIFIILLIWTTVVRAESHSFPADTTKKKVTLLDPKDYVLYDTTNANKVRFDSTQIKRIKLSKNNFSEEASIYYKGYCFKVISHFIKDSVISSEPNLFNPICVSQKVIFYHNQKLLKVFDYPVKSIVQRVSNNKKMKMLEDVINYLGIIQSKKGVFVVINGYGGCNSCSYFDGIYNTNGSVLAYEYRSSYKIFGKVGDIFGLIKKLGINIKEYNQYSYSMIKIYLYPNR</sequence>
<dbReference type="EMBL" id="CM001403">
    <property type="protein sequence ID" value="EHQ26607.1"/>
    <property type="molecule type" value="Genomic_DNA"/>
</dbReference>
<evidence type="ECO:0000313" key="1">
    <source>
        <dbReference type="EMBL" id="EHQ26607.1"/>
    </source>
</evidence>
<dbReference type="AlphaFoldDB" id="H1XZG3"/>
<evidence type="ECO:0000313" key="2">
    <source>
        <dbReference type="Proteomes" id="UP000002774"/>
    </source>
</evidence>
<name>H1XZG3_9SPHI</name>
<dbReference type="RefSeq" id="WP_008506717.1">
    <property type="nucleotide sequence ID" value="NZ_CM001403.1"/>
</dbReference>
<dbReference type="STRING" id="714943.Mucpa_2492"/>
<accession>H1XZG3</accession>
<dbReference type="HOGENOM" id="CLU_1198688_0_0_10"/>